<comment type="caution">
    <text evidence="1">The sequence shown here is derived from an EMBL/GenBank/DDBJ whole genome shotgun (WGS) entry which is preliminary data.</text>
</comment>
<dbReference type="Proteomes" id="UP000176665">
    <property type="component" value="Unassembled WGS sequence"/>
</dbReference>
<dbReference type="AlphaFoldDB" id="A0A1F5YUD2"/>
<accession>A0A1F5YUD2</accession>
<reference evidence="1 2" key="1">
    <citation type="journal article" date="2016" name="Nat. Commun.">
        <title>Thousands of microbial genomes shed light on interconnected biogeochemical processes in an aquifer system.</title>
        <authorList>
            <person name="Anantharaman K."/>
            <person name="Brown C.T."/>
            <person name="Hug L.A."/>
            <person name="Sharon I."/>
            <person name="Castelle C.J."/>
            <person name="Probst A.J."/>
            <person name="Thomas B.C."/>
            <person name="Singh A."/>
            <person name="Wilkins M.J."/>
            <person name="Karaoz U."/>
            <person name="Brodie E.L."/>
            <person name="Williams K.H."/>
            <person name="Hubbard S.S."/>
            <person name="Banfield J.F."/>
        </authorList>
    </citation>
    <scope>NUCLEOTIDE SEQUENCE [LARGE SCALE GENOMIC DNA]</scope>
</reference>
<proteinExistence type="predicted"/>
<gene>
    <name evidence="1" type="ORF">A2W14_04010</name>
</gene>
<protein>
    <submittedName>
        <fullName evidence="1">Uncharacterized protein</fullName>
    </submittedName>
</protein>
<dbReference type="EMBL" id="MFJA01000015">
    <property type="protein sequence ID" value="OGG03706.1"/>
    <property type="molecule type" value="Genomic_DNA"/>
</dbReference>
<sequence length="238" mass="27450">MINIERSELYRRPEYTLENMGRVFVVLNKFGIVFSPQKQNEVDQLFCGIDFADQLTDNQIFFPNAPEDILSFLAGKRDSLPPEFPQPVVENFTFLKGIVERRGFDDQLEKTVGELLSLHKQLSSTCLIPEYIDLTKKEAVKSAEMAFLFLDEDLPLNVKEYLIQANILGNLADNLLDLESDHAEHQILIQPSNRLKLALKMAITKQLAYLIRHYSQKRELKGLAKKYVAMLFQRNEGR</sequence>
<evidence type="ECO:0000313" key="1">
    <source>
        <dbReference type="EMBL" id="OGG03706.1"/>
    </source>
</evidence>
<name>A0A1F5YUD2_9BACT</name>
<evidence type="ECO:0000313" key="2">
    <source>
        <dbReference type="Proteomes" id="UP000176665"/>
    </source>
</evidence>
<organism evidence="1 2">
    <name type="scientific">Candidatus Gottesmanbacteria bacterium RBG_16_37_8</name>
    <dbReference type="NCBI Taxonomy" id="1798371"/>
    <lineage>
        <taxon>Bacteria</taxon>
        <taxon>Candidatus Gottesmaniibacteriota</taxon>
    </lineage>
</organism>